<dbReference type="EMBL" id="MU971376">
    <property type="protein sequence ID" value="KAK9236983.1"/>
    <property type="molecule type" value="Genomic_DNA"/>
</dbReference>
<dbReference type="Proteomes" id="UP001433508">
    <property type="component" value="Unassembled WGS sequence"/>
</dbReference>
<evidence type="ECO:0000313" key="1">
    <source>
        <dbReference type="EMBL" id="KAK9236983.1"/>
    </source>
</evidence>
<sequence>MRVLSSVAVAASIAAFAEAAALHQRQEPVVSPIAAQCIAEMDGMLPMVTPPGFNFSGNIRRYYMAAEIDTWDYAPTGRDNWLGVPINESFRAYNQGYLASKTNLGTKYDKALYKGYTDASFTEYSEQPDWAGFQGPILRAEVNDMIEIVLINKMPDFYVSLHSMGLFYLKSSEGSLYPNGGPIAQGDVIAPGGCAVYKWLVGPASVPDAGQDSKLFSYHSYISMYNDQDAGLSGPVIVYNQGKMSEVMGSNREFVVLYSDNQEWNSFLALQNVQKYLPGFKGKNLTDQYPQPGPLNESYWLPQMINTPKTNIDSSVAPNFFPMNGYVLANGPAFEMCLGDSVIWYLWNSGFDQHAVHWHGHNVVNNGRLTAVVPIAGGQMATTTMTAANPGLWYMICHFTDHLAGGMEAQYHVQTNCTLPPLAKKN</sequence>
<name>A0ACC3SZ87_LIPKO</name>
<proteinExistence type="predicted"/>
<evidence type="ECO:0000313" key="2">
    <source>
        <dbReference type="Proteomes" id="UP001433508"/>
    </source>
</evidence>
<gene>
    <name evidence="1" type="ORF">V1525DRAFT_186413</name>
</gene>
<protein>
    <submittedName>
        <fullName evidence="1">Cupredoxin</fullName>
    </submittedName>
</protein>
<keyword evidence="2" id="KW-1185">Reference proteome</keyword>
<accession>A0ACC3SZ87</accession>
<comment type="caution">
    <text evidence="1">The sequence shown here is derived from an EMBL/GenBank/DDBJ whole genome shotgun (WGS) entry which is preliminary data.</text>
</comment>
<reference evidence="2" key="1">
    <citation type="journal article" date="2024" name="Front. Bioeng. Biotechnol.">
        <title>Genome-scale model development and genomic sequencing of the oleaginous clade Lipomyces.</title>
        <authorList>
            <person name="Czajka J.J."/>
            <person name="Han Y."/>
            <person name="Kim J."/>
            <person name="Mondo S.J."/>
            <person name="Hofstad B.A."/>
            <person name="Robles A."/>
            <person name="Haridas S."/>
            <person name="Riley R."/>
            <person name="LaButti K."/>
            <person name="Pangilinan J."/>
            <person name="Andreopoulos W."/>
            <person name="Lipzen A."/>
            <person name="Yan J."/>
            <person name="Wang M."/>
            <person name="Ng V."/>
            <person name="Grigoriev I.V."/>
            <person name="Spatafora J.W."/>
            <person name="Magnuson J.K."/>
            <person name="Baker S.E."/>
            <person name="Pomraning K.R."/>
        </authorList>
    </citation>
    <scope>NUCLEOTIDE SEQUENCE [LARGE SCALE GENOMIC DNA]</scope>
    <source>
        <strain evidence="2">CBS 7786</strain>
    </source>
</reference>
<organism evidence="1 2">
    <name type="scientific">Lipomyces kononenkoae</name>
    <name type="common">Yeast</name>
    <dbReference type="NCBI Taxonomy" id="34357"/>
    <lineage>
        <taxon>Eukaryota</taxon>
        <taxon>Fungi</taxon>
        <taxon>Dikarya</taxon>
        <taxon>Ascomycota</taxon>
        <taxon>Saccharomycotina</taxon>
        <taxon>Lipomycetes</taxon>
        <taxon>Lipomycetales</taxon>
        <taxon>Lipomycetaceae</taxon>
        <taxon>Lipomyces</taxon>
    </lineage>
</organism>